<dbReference type="GO" id="GO:0005737">
    <property type="term" value="C:cytoplasm"/>
    <property type="evidence" value="ECO:0007669"/>
    <property type="project" value="UniProtKB-SubCell"/>
</dbReference>
<dbReference type="PANTHER" id="PTHR12271">
    <property type="entry name" value="POLY A POLYMERASE CID PAP -RELATED"/>
    <property type="match status" value="1"/>
</dbReference>
<comment type="caution">
    <text evidence="14">The sequence shown here is derived from an EMBL/GenBank/DDBJ whole genome shotgun (WGS) entry which is preliminary data.</text>
</comment>
<dbReference type="CDD" id="cd05402">
    <property type="entry name" value="NT_PAP_TUTase"/>
    <property type="match status" value="1"/>
</dbReference>
<dbReference type="GO" id="GO:0000956">
    <property type="term" value="P:nuclear-transcribed mRNA catabolic process"/>
    <property type="evidence" value="ECO:0007669"/>
    <property type="project" value="UniProtKB-ARBA"/>
</dbReference>
<evidence type="ECO:0000256" key="5">
    <source>
        <dbReference type="ARBA" id="ARBA00012472"/>
    </source>
</evidence>
<dbReference type="Pfam" id="PF22600">
    <property type="entry name" value="MTPAP-like_central"/>
    <property type="match status" value="1"/>
</dbReference>
<reference evidence="15" key="1">
    <citation type="journal article" date="2016" name="Nature">
        <title>The genome of the seagrass Zostera marina reveals angiosperm adaptation to the sea.</title>
        <authorList>
            <person name="Olsen J.L."/>
            <person name="Rouze P."/>
            <person name="Verhelst B."/>
            <person name="Lin Y.-C."/>
            <person name="Bayer T."/>
            <person name="Collen J."/>
            <person name="Dattolo E."/>
            <person name="De Paoli E."/>
            <person name="Dittami S."/>
            <person name="Maumus F."/>
            <person name="Michel G."/>
            <person name="Kersting A."/>
            <person name="Lauritano C."/>
            <person name="Lohaus R."/>
            <person name="Toepel M."/>
            <person name="Tonon T."/>
            <person name="Vanneste K."/>
            <person name="Amirebrahimi M."/>
            <person name="Brakel J."/>
            <person name="Bostroem C."/>
            <person name="Chovatia M."/>
            <person name="Grimwood J."/>
            <person name="Jenkins J.W."/>
            <person name="Jueterbock A."/>
            <person name="Mraz A."/>
            <person name="Stam W.T."/>
            <person name="Tice H."/>
            <person name="Bornberg-Bauer E."/>
            <person name="Green P.J."/>
            <person name="Pearson G.A."/>
            <person name="Procaccini G."/>
            <person name="Duarte C.M."/>
            <person name="Schmutz J."/>
            <person name="Reusch T.B.H."/>
            <person name="Van de Peer Y."/>
        </authorList>
    </citation>
    <scope>NUCLEOTIDE SEQUENCE [LARGE SCALE GENOMIC DNA]</scope>
    <source>
        <strain evidence="15">cv. Finnish</strain>
    </source>
</reference>
<feature type="compositionally biased region" description="Polar residues" evidence="11">
    <location>
        <begin position="332"/>
        <end position="343"/>
    </location>
</feature>
<proteinExistence type="inferred from homology"/>
<evidence type="ECO:0000313" key="15">
    <source>
        <dbReference type="Proteomes" id="UP000036987"/>
    </source>
</evidence>
<evidence type="ECO:0000256" key="6">
    <source>
        <dbReference type="ARBA" id="ARBA00022490"/>
    </source>
</evidence>
<dbReference type="GO" id="GO:0010628">
    <property type="term" value="P:positive regulation of gene expression"/>
    <property type="evidence" value="ECO:0007669"/>
    <property type="project" value="UniProtKB-ARBA"/>
</dbReference>
<dbReference type="Gene3D" id="3.30.460.10">
    <property type="entry name" value="Beta Polymerase, domain 2"/>
    <property type="match status" value="1"/>
</dbReference>
<evidence type="ECO:0000256" key="8">
    <source>
        <dbReference type="ARBA" id="ARBA00022723"/>
    </source>
</evidence>
<sequence>MEGRDVGGENPPPSDPIPLTGGEFLLQLLHRPPQSTTPVQTLPHNDPAAMVQVNPPFLPSTFNFSEIGSPQFYPSFPWILPHQNTAGISLPHFPPPPPGFAHSQLVPVDLQRGIFPRGSSEAFLPGENQQLGFRNEEFNVGGRRMNSIDDGQLGTGGSQGKAVGGSHVSERTMNSVGFGQFTYNETDQSHLNDRGQMVLSSLRDQGNQQLGVINKELEVEGRGGNLSNWKQKMDSKDYGKLGAGSSQGSFVGGASVSNHTMGSGGVGFGQFAHNETDGSHLNDGHHHHLNDRGKMVLPSLKSQLQHNAQRMAERRPHELQNQLKESSGDKGLSNSPTRRQNANHGDGMVNELKYALPQFGCFAQPENLQKQLNRDHKINHAGGVSGNDRNLYSESQFEKHEVKKVDGEGISGEKQDVNENCLEKDALVKQLEDSLAIVEEQAGKSELNVNGSQIKDSRLDSSRGHYVSSQRVRIRRGSIKCRYDIRRFSSVFLSIYNSLVPSEDEINKQKQLLMSLKKLVKKEWPDADLHLYGSCANSFGVSNSDIDICLAIDDSETTKADILLRLADILQLNGFQNVQALTRARVPIVKLMDPVFSISCDICVNNLLAVVNTKLLRDYAQIDERLRQLAFLVKHWAKSREVNEAYQGTLSSYAYVLMCIHFLQQCKPSILPCLQEMKATYAVTVEGKNCAFFDKVKELRNFGFSNKEDVSELLWGFFNYWAYQHDYTNNVISVRTGSIIRKHAKNWTKRIGNDRHLICIEDPFEISHDLGRVVDKYSIWILREEFERAASILQDYRDPCTELFKRYVRESTEK</sequence>
<feature type="compositionally biased region" description="Basic and acidic residues" evidence="11">
    <location>
        <begin position="274"/>
        <end position="291"/>
    </location>
</feature>
<dbReference type="GO" id="GO:0031123">
    <property type="term" value="P:RNA 3'-end processing"/>
    <property type="evidence" value="ECO:0000318"/>
    <property type="project" value="GO_Central"/>
</dbReference>
<keyword evidence="7" id="KW-0808">Transferase</keyword>
<name>A0A0K9Q621_ZOSMR</name>
<dbReference type="AlphaFoldDB" id="A0A0K9Q621"/>
<evidence type="ECO:0000256" key="9">
    <source>
        <dbReference type="ARBA" id="ARBA00022842"/>
    </source>
</evidence>
<evidence type="ECO:0000256" key="1">
    <source>
        <dbReference type="ARBA" id="ARBA00001936"/>
    </source>
</evidence>
<dbReference type="STRING" id="29655.A0A0K9Q621"/>
<feature type="region of interest" description="Disordered" evidence="11">
    <location>
        <begin position="304"/>
        <end position="345"/>
    </location>
</feature>
<dbReference type="SUPFAM" id="SSF81631">
    <property type="entry name" value="PAP/OAS1 substrate-binding domain"/>
    <property type="match status" value="1"/>
</dbReference>
<evidence type="ECO:0000313" key="14">
    <source>
        <dbReference type="EMBL" id="KMZ76115.1"/>
    </source>
</evidence>
<dbReference type="FunFam" id="3.30.460.10:FF:000067">
    <property type="entry name" value="Terminal uridylyltransferase cid1"/>
    <property type="match status" value="1"/>
</dbReference>
<feature type="region of interest" description="Disordered" evidence="11">
    <location>
        <begin position="1"/>
        <end position="20"/>
    </location>
</feature>
<dbReference type="InterPro" id="IPR054708">
    <property type="entry name" value="MTPAP-like_central"/>
</dbReference>
<dbReference type="GO" id="GO:0046872">
    <property type="term" value="F:metal ion binding"/>
    <property type="evidence" value="ECO:0007669"/>
    <property type="project" value="UniProtKB-KW"/>
</dbReference>
<gene>
    <name evidence="14" type="ORF">ZOSMA_106G00200</name>
</gene>
<feature type="domain" description="PAP-associated" evidence="12">
    <location>
        <begin position="710"/>
        <end position="768"/>
    </location>
</feature>
<dbReference type="SUPFAM" id="SSF81301">
    <property type="entry name" value="Nucleotidyltransferase"/>
    <property type="match status" value="1"/>
</dbReference>
<dbReference type="OrthoDB" id="407432at2759"/>
<feature type="domain" description="Poly(A) RNA polymerase mitochondrial-like central palm" evidence="13">
    <location>
        <begin position="490"/>
        <end position="621"/>
    </location>
</feature>
<accession>A0A0K9Q621</accession>
<evidence type="ECO:0000256" key="11">
    <source>
        <dbReference type="SAM" id="MobiDB-lite"/>
    </source>
</evidence>
<evidence type="ECO:0000256" key="2">
    <source>
        <dbReference type="ARBA" id="ARBA00001946"/>
    </source>
</evidence>
<comment type="cofactor">
    <cofactor evidence="2">
        <name>Mg(2+)</name>
        <dbReference type="ChEBI" id="CHEBI:18420"/>
    </cofactor>
</comment>
<dbReference type="EC" id="2.7.7.52" evidence="5"/>
<dbReference type="FunFam" id="1.10.1410.10:FF:000018">
    <property type="entry name" value="Terminal uridylyltransferase cid1"/>
    <property type="match status" value="1"/>
</dbReference>
<dbReference type="EMBL" id="LFYR01000079">
    <property type="protein sequence ID" value="KMZ76115.1"/>
    <property type="molecule type" value="Genomic_DNA"/>
</dbReference>
<evidence type="ECO:0000259" key="13">
    <source>
        <dbReference type="Pfam" id="PF22600"/>
    </source>
</evidence>
<evidence type="ECO:0000259" key="12">
    <source>
        <dbReference type="Pfam" id="PF03828"/>
    </source>
</evidence>
<keyword evidence="6" id="KW-0963">Cytoplasm</keyword>
<dbReference type="InterPro" id="IPR043519">
    <property type="entry name" value="NT_sf"/>
</dbReference>
<evidence type="ECO:0000256" key="7">
    <source>
        <dbReference type="ARBA" id="ARBA00022679"/>
    </source>
</evidence>
<dbReference type="Gene3D" id="1.10.1410.10">
    <property type="match status" value="1"/>
</dbReference>
<comment type="subcellular location">
    <subcellularLocation>
        <location evidence="3">Cytoplasm</location>
    </subcellularLocation>
</comment>
<dbReference type="PANTHER" id="PTHR12271:SF40">
    <property type="entry name" value="POLY(A) RNA POLYMERASE GLD2"/>
    <property type="match status" value="1"/>
</dbReference>
<dbReference type="Pfam" id="PF03828">
    <property type="entry name" value="PAP_assoc"/>
    <property type="match status" value="1"/>
</dbReference>
<keyword evidence="9" id="KW-0460">Magnesium</keyword>
<feature type="region of interest" description="Disordered" evidence="11">
    <location>
        <begin position="267"/>
        <end position="291"/>
    </location>
</feature>
<evidence type="ECO:0000256" key="4">
    <source>
        <dbReference type="ARBA" id="ARBA00008593"/>
    </source>
</evidence>
<dbReference type="Proteomes" id="UP000036987">
    <property type="component" value="Unassembled WGS sequence"/>
</dbReference>
<comment type="catalytic activity">
    <reaction evidence="10">
        <text>RNA(n) + UTP = RNA(n)-3'-uridine ribonucleotide + diphosphate</text>
        <dbReference type="Rhea" id="RHEA:14785"/>
        <dbReference type="Rhea" id="RHEA-COMP:14527"/>
        <dbReference type="Rhea" id="RHEA-COMP:17348"/>
        <dbReference type="ChEBI" id="CHEBI:33019"/>
        <dbReference type="ChEBI" id="CHEBI:46398"/>
        <dbReference type="ChEBI" id="CHEBI:140395"/>
        <dbReference type="ChEBI" id="CHEBI:173116"/>
        <dbReference type="EC" id="2.7.7.52"/>
    </reaction>
</comment>
<organism evidence="14 15">
    <name type="scientific">Zostera marina</name>
    <name type="common">Eelgrass</name>
    <dbReference type="NCBI Taxonomy" id="29655"/>
    <lineage>
        <taxon>Eukaryota</taxon>
        <taxon>Viridiplantae</taxon>
        <taxon>Streptophyta</taxon>
        <taxon>Embryophyta</taxon>
        <taxon>Tracheophyta</taxon>
        <taxon>Spermatophyta</taxon>
        <taxon>Magnoliopsida</taxon>
        <taxon>Liliopsida</taxon>
        <taxon>Zosteraceae</taxon>
        <taxon>Zostera</taxon>
    </lineage>
</organism>
<evidence type="ECO:0000256" key="10">
    <source>
        <dbReference type="ARBA" id="ARBA00049105"/>
    </source>
</evidence>
<dbReference type="GO" id="GO:0050265">
    <property type="term" value="F:RNA uridylyltransferase activity"/>
    <property type="evidence" value="ECO:0000318"/>
    <property type="project" value="GO_Central"/>
</dbReference>
<comment type="similarity">
    <text evidence="4">Belongs to the DNA polymerase type-B-like family.</text>
</comment>
<keyword evidence="15" id="KW-1185">Reference proteome</keyword>
<dbReference type="GO" id="GO:0061157">
    <property type="term" value="P:mRNA destabilization"/>
    <property type="evidence" value="ECO:0007669"/>
    <property type="project" value="UniProtKB-ARBA"/>
</dbReference>
<dbReference type="InterPro" id="IPR002058">
    <property type="entry name" value="PAP_assoc"/>
</dbReference>
<comment type="cofactor">
    <cofactor evidence="1">
        <name>Mn(2+)</name>
        <dbReference type="ChEBI" id="CHEBI:29035"/>
    </cofactor>
</comment>
<keyword evidence="8" id="KW-0479">Metal-binding</keyword>
<protein>
    <recommendedName>
        <fullName evidence="5">RNA uridylyltransferase</fullName>
        <ecNumber evidence="5">2.7.7.52</ecNumber>
    </recommendedName>
</protein>
<evidence type="ECO:0000256" key="3">
    <source>
        <dbReference type="ARBA" id="ARBA00004496"/>
    </source>
</evidence>